<evidence type="ECO:0000259" key="2">
    <source>
        <dbReference type="Pfam" id="PF15797"/>
    </source>
</evidence>
<protein>
    <recommendedName>
        <fullName evidence="2">DUF4706 domain-containing protein</fullName>
    </recommendedName>
</protein>
<comment type="caution">
    <text evidence="3">The sequence shown here is derived from an EMBL/GenBank/DDBJ whole genome shotgun (WGS) entry which is preliminary data.</text>
</comment>
<feature type="compositionally biased region" description="Basic and acidic residues" evidence="1">
    <location>
        <begin position="319"/>
        <end position="337"/>
    </location>
</feature>
<sequence>MEKVALSYFSSINPLARKILKDESDLIETIGEEWEKFTLDEKECILDDYFVDVNVRQKYAVVEKKDSYPPSFPRLKIESGEKIIVNFESDFWTWQDEHSAPFSWKTKSQEKLNLLDLEPDQLGKPTSNNIQGKDKTESKQSPAPREFAVTETPRSIWESPFLKGIQRPEHLSKPSTQSATHLVHIAKDPSPEAVNYAFTGSEENLTTAISSEETYSQSSSAKLNFTNSNDSDVRPPPQTKFPSKTSKSPSKSVASKMSNSSSFSKTESSDDGVISLVREKNGEEHAFDNPMLNDDWSTFINDSAEGSSSSSVSPTKQRLLKEPEEISMDRGTDTDKHKLNIRRSFGLESGFESAVLLVDDKPSEAVVDSSKCSPLKRTGLDFLDNW</sequence>
<evidence type="ECO:0000313" key="3">
    <source>
        <dbReference type="EMBL" id="KAL3873193.1"/>
    </source>
</evidence>
<dbReference type="PANTHER" id="PTHR34394:SF1">
    <property type="entry name" value="SIMILAR TO RIKEN CDNA 2310022B05"/>
    <property type="match status" value="1"/>
</dbReference>
<feature type="compositionally biased region" description="Polar residues" evidence="1">
    <location>
        <begin position="221"/>
        <end position="230"/>
    </location>
</feature>
<reference evidence="3 4" key="1">
    <citation type="submission" date="2024-11" db="EMBL/GenBank/DDBJ databases">
        <title>Chromosome-level genome assembly of the freshwater bivalve Anodonta woodiana.</title>
        <authorList>
            <person name="Chen X."/>
        </authorList>
    </citation>
    <scope>NUCLEOTIDE SEQUENCE [LARGE SCALE GENOMIC DNA]</scope>
    <source>
        <strain evidence="3">MN2024</strain>
        <tissue evidence="3">Gills</tissue>
    </source>
</reference>
<feature type="region of interest" description="Disordered" evidence="1">
    <location>
        <begin position="299"/>
        <end position="337"/>
    </location>
</feature>
<dbReference type="EMBL" id="JBJQND010000006">
    <property type="protein sequence ID" value="KAL3873193.1"/>
    <property type="molecule type" value="Genomic_DNA"/>
</dbReference>
<keyword evidence="4" id="KW-1185">Reference proteome</keyword>
<proteinExistence type="predicted"/>
<evidence type="ECO:0000313" key="4">
    <source>
        <dbReference type="Proteomes" id="UP001634394"/>
    </source>
</evidence>
<accession>A0ABD3WKG3</accession>
<feature type="region of interest" description="Disordered" evidence="1">
    <location>
        <begin position="118"/>
        <end position="151"/>
    </location>
</feature>
<gene>
    <name evidence="3" type="ORF">ACJMK2_036339</name>
</gene>
<name>A0ABD3WKG3_SINWO</name>
<dbReference type="AlphaFoldDB" id="A0ABD3WKG3"/>
<organism evidence="3 4">
    <name type="scientific">Sinanodonta woodiana</name>
    <name type="common">Chinese pond mussel</name>
    <name type="synonym">Anodonta woodiana</name>
    <dbReference type="NCBI Taxonomy" id="1069815"/>
    <lineage>
        <taxon>Eukaryota</taxon>
        <taxon>Metazoa</taxon>
        <taxon>Spiralia</taxon>
        <taxon>Lophotrochozoa</taxon>
        <taxon>Mollusca</taxon>
        <taxon>Bivalvia</taxon>
        <taxon>Autobranchia</taxon>
        <taxon>Heteroconchia</taxon>
        <taxon>Palaeoheterodonta</taxon>
        <taxon>Unionida</taxon>
        <taxon>Unionoidea</taxon>
        <taxon>Unionidae</taxon>
        <taxon>Unioninae</taxon>
        <taxon>Sinanodonta</taxon>
    </lineage>
</organism>
<dbReference type="Pfam" id="PF15797">
    <property type="entry name" value="DUF4706"/>
    <property type="match status" value="1"/>
</dbReference>
<dbReference type="PANTHER" id="PTHR34394">
    <property type="entry name" value="SIMILAR TO RIKEN CDNA 2310022B05"/>
    <property type="match status" value="1"/>
</dbReference>
<dbReference type="InterPro" id="IPR031600">
    <property type="entry name" value="DUF4706"/>
</dbReference>
<dbReference type="Proteomes" id="UP001634394">
    <property type="component" value="Unassembled WGS sequence"/>
</dbReference>
<feature type="domain" description="DUF4706" evidence="2">
    <location>
        <begin position="7"/>
        <end position="112"/>
    </location>
</feature>
<feature type="compositionally biased region" description="Low complexity" evidence="1">
    <location>
        <begin position="240"/>
        <end position="266"/>
    </location>
</feature>
<evidence type="ECO:0000256" key="1">
    <source>
        <dbReference type="SAM" id="MobiDB-lite"/>
    </source>
</evidence>
<feature type="region of interest" description="Disordered" evidence="1">
    <location>
        <begin position="213"/>
        <end position="271"/>
    </location>
</feature>